<keyword evidence="1" id="KW-0472">Membrane</keyword>
<sequence>MACIRTAYLLHHISIPAVPLISYLWVIFSVASLATTPIGSTADYRHLPPFLPRFHSPALCFGLHACAASTVVPSWGIIVRDHYCSLVMRIDSNESHAKRMCYNRVKAAARQDRLCRAPFGMPVFSFPKEYIDVLKARYSERSYYGGPDYVCQYCLVVFWYHERIQNQSTYYGGSRLIGDDTEWPFLFDKAIAWASAYQLRNLFMTVLVYRDVSNVRALFDQYWKYMADDIGYRLRIALNNLSYIVPDSVLQSGLMKELNDMFSNNGLFHIIL</sequence>
<feature type="transmembrane region" description="Helical" evidence="1">
    <location>
        <begin position="54"/>
        <end position="79"/>
    </location>
</feature>
<feature type="transmembrane region" description="Helical" evidence="1">
    <location>
        <begin position="12"/>
        <end position="34"/>
    </location>
</feature>
<protein>
    <submittedName>
        <fullName evidence="2">Uncharacterized protein</fullName>
    </submittedName>
</protein>
<organism evidence="2 3">
    <name type="scientific">Panicum virgatum</name>
    <name type="common">Blackwell switchgrass</name>
    <dbReference type="NCBI Taxonomy" id="38727"/>
    <lineage>
        <taxon>Eukaryota</taxon>
        <taxon>Viridiplantae</taxon>
        <taxon>Streptophyta</taxon>
        <taxon>Embryophyta</taxon>
        <taxon>Tracheophyta</taxon>
        <taxon>Spermatophyta</taxon>
        <taxon>Magnoliopsida</taxon>
        <taxon>Liliopsida</taxon>
        <taxon>Poales</taxon>
        <taxon>Poaceae</taxon>
        <taxon>PACMAD clade</taxon>
        <taxon>Panicoideae</taxon>
        <taxon>Panicodae</taxon>
        <taxon>Paniceae</taxon>
        <taxon>Panicinae</taxon>
        <taxon>Panicum</taxon>
        <taxon>Panicum sect. Hiantes</taxon>
    </lineage>
</organism>
<accession>A0A8T0NRB9</accession>
<evidence type="ECO:0000313" key="2">
    <source>
        <dbReference type="EMBL" id="KAG2551980.1"/>
    </source>
</evidence>
<keyword evidence="1" id="KW-0812">Transmembrane</keyword>
<dbReference type="Proteomes" id="UP000823388">
    <property type="component" value="Chromosome 9K"/>
</dbReference>
<dbReference type="EMBL" id="CM029053">
    <property type="protein sequence ID" value="KAG2551980.1"/>
    <property type="molecule type" value="Genomic_DNA"/>
</dbReference>
<reference evidence="2" key="1">
    <citation type="submission" date="2020-05" db="EMBL/GenBank/DDBJ databases">
        <title>WGS assembly of Panicum virgatum.</title>
        <authorList>
            <person name="Lovell J.T."/>
            <person name="Jenkins J."/>
            <person name="Shu S."/>
            <person name="Juenger T.E."/>
            <person name="Schmutz J."/>
        </authorList>
    </citation>
    <scope>NUCLEOTIDE SEQUENCE</scope>
    <source>
        <strain evidence="2">AP13</strain>
    </source>
</reference>
<name>A0A8T0NRB9_PANVG</name>
<evidence type="ECO:0000256" key="1">
    <source>
        <dbReference type="SAM" id="Phobius"/>
    </source>
</evidence>
<keyword evidence="3" id="KW-1185">Reference proteome</keyword>
<proteinExistence type="predicted"/>
<dbReference type="AlphaFoldDB" id="A0A8T0NRB9"/>
<gene>
    <name evidence="2" type="ORF">PVAP13_9KG440600</name>
</gene>
<evidence type="ECO:0000313" key="3">
    <source>
        <dbReference type="Proteomes" id="UP000823388"/>
    </source>
</evidence>
<comment type="caution">
    <text evidence="2">The sequence shown here is derived from an EMBL/GenBank/DDBJ whole genome shotgun (WGS) entry which is preliminary data.</text>
</comment>
<keyword evidence="1" id="KW-1133">Transmembrane helix</keyword>